<dbReference type="InterPro" id="IPR013126">
    <property type="entry name" value="Hsp_70_fam"/>
</dbReference>
<feature type="compositionally biased region" description="Pro residues" evidence="4">
    <location>
        <begin position="428"/>
        <end position="447"/>
    </location>
</feature>
<dbReference type="RefSeq" id="WP_064398992.1">
    <property type="nucleotide sequence ID" value="NZ_LQIR01000037.1"/>
</dbReference>
<accession>A0A101A374</accession>
<proteinExistence type="predicted"/>
<dbReference type="PANTHER" id="PTHR42749">
    <property type="entry name" value="CELL SHAPE-DETERMINING PROTEIN MREB"/>
    <property type="match status" value="1"/>
</dbReference>
<dbReference type="Proteomes" id="UP000053707">
    <property type="component" value="Unassembled WGS sequence"/>
</dbReference>
<evidence type="ECO:0000256" key="3">
    <source>
        <dbReference type="ARBA" id="ARBA00023186"/>
    </source>
</evidence>
<keyword evidence="1" id="KW-0547">Nucleotide-binding</keyword>
<evidence type="ECO:0008006" key="7">
    <source>
        <dbReference type="Google" id="ProtNLM"/>
    </source>
</evidence>
<dbReference type="InterPro" id="IPR043129">
    <property type="entry name" value="ATPase_NBD"/>
</dbReference>
<dbReference type="SUPFAM" id="SSF53067">
    <property type="entry name" value="Actin-like ATPase domain"/>
    <property type="match status" value="1"/>
</dbReference>
<keyword evidence="2" id="KW-0067">ATP-binding</keyword>
<organism evidence="5 6">
    <name type="scientific">Mycobacterium lehmannii</name>
    <dbReference type="NCBI Taxonomy" id="2048550"/>
    <lineage>
        <taxon>Bacteria</taxon>
        <taxon>Bacillati</taxon>
        <taxon>Actinomycetota</taxon>
        <taxon>Actinomycetes</taxon>
        <taxon>Mycobacteriales</taxon>
        <taxon>Mycobacteriaceae</taxon>
        <taxon>Mycobacterium</taxon>
    </lineage>
</organism>
<evidence type="ECO:0000256" key="4">
    <source>
        <dbReference type="SAM" id="MobiDB-lite"/>
    </source>
</evidence>
<feature type="region of interest" description="Disordered" evidence="4">
    <location>
        <begin position="424"/>
        <end position="567"/>
    </location>
</feature>
<dbReference type="PANTHER" id="PTHR42749:SF1">
    <property type="entry name" value="CELL SHAPE-DETERMINING PROTEIN MREB"/>
    <property type="match status" value="1"/>
</dbReference>
<dbReference type="AlphaFoldDB" id="A0A101A374"/>
<dbReference type="Gene3D" id="3.30.420.40">
    <property type="match status" value="2"/>
</dbReference>
<dbReference type="GO" id="GO:0005524">
    <property type="term" value="F:ATP binding"/>
    <property type="evidence" value="ECO:0007669"/>
    <property type="project" value="UniProtKB-KW"/>
</dbReference>
<protein>
    <recommendedName>
        <fullName evidence="7">Molecular chaperone</fullName>
    </recommendedName>
</protein>
<feature type="compositionally biased region" description="Low complexity" evidence="4">
    <location>
        <begin position="471"/>
        <end position="480"/>
    </location>
</feature>
<gene>
    <name evidence="5" type="ORF">AU192_24115</name>
</gene>
<keyword evidence="6" id="KW-1185">Reference proteome</keyword>
<name>A0A101A374_9MYCO</name>
<comment type="caution">
    <text evidence="5">The sequence shown here is derived from an EMBL/GenBank/DDBJ whole genome shotgun (WGS) entry which is preliminary data.</text>
</comment>
<dbReference type="Pfam" id="PF00012">
    <property type="entry name" value="HSP70"/>
    <property type="match status" value="1"/>
</dbReference>
<evidence type="ECO:0000313" key="5">
    <source>
        <dbReference type="EMBL" id="KUI12105.1"/>
    </source>
</evidence>
<evidence type="ECO:0000313" key="6">
    <source>
        <dbReference type="Proteomes" id="UP000053707"/>
    </source>
</evidence>
<keyword evidence="3" id="KW-0143">Chaperone</keyword>
<reference evidence="5 6" key="1">
    <citation type="submission" date="2016-01" db="EMBL/GenBank/DDBJ databases">
        <authorList>
            <consortium name="TB Trials Study Group"/>
            <person name="Sutton G."/>
            <person name="Brinkac L."/>
            <person name="Sanka R."/>
            <person name="Adams M."/>
            <person name="Lau E.L."/>
            <person name="Macaden R."/>
            <person name="Grewal H.M.S."/>
        </authorList>
    </citation>
    <scope>NUCLEOTIDE SEQUENCE [LARGE SCALE GENOMIC DNA]</scope>
    <source>
        <strain evidence="5 6">IS-1744</strain>
    </source>
</reference>
<evidence type="ECO:0000256" key="2">
    <source>
        <dbReference type="ARBA" id="ARBA00022840"/>
    </source>
</evidence>
<dbReference type="Gene3D" id="3.90.640.10">
    <property type="entry name" value="Actin, Chain A, domain 4"/>
    <property type="match status" value="1"/>
</dbReference>
<sequence>MFNHQATPDRPLGVSVGATYLAATRDGHAAVIRPSELTLHGQRFTGFVDRIGDPVPLIASDGSAHRPEQLLAEALRTLTQSAEDITVAVPAHWRPSVADSLRHALGGDVPVVSDATAAVAALNAEPGLPSRGVVVLCDFGGSGTNITLVNASSDHAVVGETVRFADLSGDLVDQALMTHVMAPLPADADPSGTAVVGSLARLRDECHAAKERLSAHTATAVAVVLPGHHADVRVTRAELEGLIQRPVTDFLAAVDETLERYGVPDAAVSAVATVGGGARIPLLTQKLSEHLRVPVVTTAQPQLAAAVGTALIAQRRRAVDPETTLAPAGIDEATVRVDAGPSSAPFGALAWSEDDQEDAPLPFTVSRPELHFEHEQWQEEAKPRRSPLVLFSLAAAAAVVTTALFGLTQLRGDTATPVEAATVLSPAATPPPSPAAPAPTPVPPAPQAPQLTTVVVQPAQRSSTPQHRSPRPAQAPQMAPAAPPWTPTPPTSAHPSPEPETPPSNPEPPTDPQTPPVADPPPIDPGAGAGPIDGAPSPDGDPVDPDSSGEQTGTDTVPDESSPTDGA</sequence>
<evidence type="ECO:0000256" key="1">
    <source>
        <dbReference type="ARBA" id="ARBA00022741"/>
    </source>
</evidence>
<dbReference type="CDD" id="cd10170">
    <property type="entry name" value="ASKHA_NBD_HSP70"/>
    <property type="match status" value="1"/>
</dbReference>
<feature type="compositionally biased region" description="Low complexity" evidence="4">
    <location>
        <begin position="530"/>
        <end position="549"/>
    </location>
</feature>
<dbReference type="EMBL" id="LQIR01000037">
    <property type="protein sequence ID" value="KUI12105.1"/>
    <property type="molecule type" value="Genomic_DNA"/>
</dbReference>
<dbReference type="GO" id="GO:0140662">
    <property type="term" value="F:ATP-dependent protein folding chaperone"/>
    <property type="evidence" value="ECO:0007669"/>
    <property type="project" value="InterPro"/>
</dbReference>
<feature type="compositionally biased region" description="Pro residues" evidence="4">
    <location>
        <begin position="481"/>
        <end position="524"/>
    </location>
</feature>
<feature type="compositionally biased region" description="Polar residues" evidence="4">
    <location>
        <begin position="550"/>
        <end position="567"/>
    </location>
</feature>